<keyword evidence="3 4" id="KW-0597">Phosphoprotein</keyword>
<dbReference type="HAMAP" id="MF_00710">
    <property type="entry name" value="Malonate_deCO2ase_dsu"/>
    <property type="match status" value="1"/>
</dbReference>
<evidence type="ECO:0000256" key="5">
    <source>
        <dbReference type="NCBIfam" id="TIGR03130"/>
    </source>
</evidence>
<proteinExistence type="inferred from homology"/>
<evidence type="ECO:0000256" key="3">
    <source>
        <dbReference type="ARBA" id="ARBA00022553"/>
    </source>
</evidence>
<dbReference type="GO" id="GO:0000036">
    <property type="term" value="F:acyl carrier activity"/>
    <property type="evidence" value="ECO:0007669"/>
    <property type="project" value="UniProtKB-UniRule"/>
</dbReference>
<organism evidence="7 8">
    <name type="scientific">Yersinia pseudotuberculosis</name>
    <dbReference type="NCBI Taxonomy" id="633"/>
    <lineage>
        <taxon>Bacteria</taxon>
        <taxon>Pseudomonadati</taxon>
        <taxon>Pseudomonadota</taxon>
        <taxon>Gammaproteobacteria</taxon>
        <taxon>Enterobacterales</taxon>
        <taxon>Yersiniaceae</taxon>
        <taxon>Yersinia</taxon>
    </lineage>
</organism>
<feature type="modified residue" description="O-(phosphoribosyl dephospho-coenzyme A)serine" evidence="4 6">
    <location>
        <position position="30"/>
    </location>
</feature>
<keyword evidence="2 4" id="KW-0963">Cytoplasm</keyword>
<evidence type="ECO:0000313" key="7">
    <source>
        <dbReference type="EMBL" id="SUP80026.1"/>
    </source>
</evidence>
<comment type="similarity">
    <text evidence="4">Belongs to the MdcC family.</text>
</comment>
<evidence type="ECO:0000256" key="6">
    <source>
        <dbReference type="PIRSR" id="PIRSR609662-50"/>
    </source>
</evidence>
<reference evidence="7 8" key="1">
    <citation type="submission" date="2018-06" db="EMBL/GenBank/DDBJ databases">
        <authorList>
            <consortium name="Pathogen Informatics"/>
            <person name="Doyle S."/>
        </authorList>
    </citation>
    <scope>NUCLEOTIDE SEQUENCE [LARGE SCALE GENOMIC DNA]</scope>
    <source>
        <strain evidence="7 8">NCTC8580</strain>
    </source>
</reference>
<dbReference type="InterPro" id="IPR023439">
    <property type="entry name" value="Mal_deCO2ase/Cit_lyase_ACP"/>
</dbReference>
<dbReference type="EMBL" id="UHJC01000001">
    <property type="protein sequence ID" value="SUP80026.1"/>
    <property type="molecule type" value="Genomic_DNA"/>
</dbReference>
<accession>A0A0T9JJL3</accession>
<dbReference type="RefSeq" id="WP_050093163.1">
    <property type="nucleotide sequence ID" value="NZ_CPWG01000018.1"/>
</dbReference>
<sequence>MALNQLNFTFQVASPRPLPASSAHFGVVGSGDIEVLLESADLSGAVEVSVTTPVNGFEHVWQLVLKRFIDSSQLGDVAISINDNNATPAVVALRLEQALAEITQGDSDA</sequence>
<dbReference type="Pfam" id="PF06857">
    <property type="entry name" value="ACP"/>
    <property type="match status" value="1"/>
</dbReference>
<evidence type="ECO:0000313" key="8">
    <source>
        <dbReference type="Proteomes" id="UP000255087"/>
    </source>
</evidence>
<dbReference type="AlphaFoldDB" id="A0A0T9JJL3"/>
<evidence type="ECO:0000256" key="2">
    <source>
        <dbReference type="ARBA" id="ARBA00022490"/>
    </source>
</evidence>
<comment type="function">
    <text evidence="4">Subunit of malonate decarboxylase, it is an acyl carrier protein to which acetyl and malonyl thioester residues are bound via a 2'-(5''-phosphoribosyl)-3'-dephospho-CoA prosthetic group and turn over during the catalytic mechanism.</text>
</comment>
<dbReference type="NCBIfam" id="TIGR03130">
    <property type="entry name" value="malonate_delta"/>
    <property type="match status" value="1"/>
</dbReference>
<comment type="PTM">
    <text evidence="4 6">Covalently binds the prosthetic group of malonate decarboxylase.</text>
</comment>
<protein>
    <recommendedName>
        <fullName evidence="4 5">Malonate decarboxylase acyl carrier protein</fullName>
    </recommendedName>
    <alternativeName>
        <fullName evidence="4">Malonate decarboxylase subunit delta</fullName>
    </alternativeName>
</protein>
<dbReference type="GO" id="GO:0005737">
    <property type="term" value="C:cytoplasm"/>
    <property type="evidence" value="ECO:0007669"/>
    <property type="project" value="UniProtKB-SubCell"/>
</dbReference>
<dbReference type="Proteomes" id="UP000255087">
    <property type="component" value="Unassembled WGS sequence"/>
</dbReference>
<evidence type="ECO:0000256" key="1">
    <source>
        <dbReference type="ARBA" id="ARBA00004496"/>
    </source>
</evidence>
<dbReference type="InterPro" id="IPR009662">
    <property type="entry name" value="Malonate_deCO2ase_dsu"/>
</dbReference>
<gene>
    <name evidence="4 7" type="primary">mdcC</name>
    <name evidence="7" type="ORF">NCTC8580_00065</name>
</gene>
<name>A0A0T9JJL3_YERPU</name>
<evidence type="ECO:0000256" key="4">
    <source>
        <dbReference type="HAMAP-Rule" id="MF_00710"/>
    </source>
</evidence>
<comment type="subcellular location">
    <subcellularLocation>
        <location evidence="1 4">Cytoplasm</location>
    </subcellularLocation>
</comment>